<comment type="caution">
    <text evidence="3">The sequence shown here is derived from an EMBL/GenBank/DDBJ whole genome shotgun (WGS) entry which is preliminary data.</text>
</comment>
<dbReference type="SUPFAM" id="SSF55785">
    <property type="entry name" value="PYP-like sensor domain (PAS domain)"/>
    <property type="match status" value="1"/>
</dbReference>
<evidence type="ECO:0000313" key="4">
    <source>
        <dbReference type="Proteomes" id="UP000252558"/>
    </source>
</evidence>
<dbReference type="Pfam" id="PF05228">
    <property type="entry name" value="CHASE4"/>
    <property type="match status" value="1"/>
</dbReference>
<sequence>MSWKKSVERRLLITIGACCSVLLLVMSLSTAVFMHLEQQSWENNRVTSLGEMASELIENRYQQLADLSLKYAKNDATYQYIEDASYDFVVSNLQLESLRNSRIVGILIQDHEGYFINSKSTLNVKFSNLMTDGLLDLPLQENDALYQQGVMTFHNQIYLFVRVPVTDSTGTALTNGAITLIREFDNEMMKDIGSDMGAFFNLEVVAPSLALKVFAHGFNNEATLMNVARERGKVRAHFSLYPTDNAYVLQGQIVFDQYQGGWTNLLWLIVIILVALSVAVYLMHYWLKQQITLPVQELVKHLGEKQSVADPYRPIISHREDEFGALSAQINRVFSLLYQQHTFNRVLFDAIGEAIVTVDFQGRLTFANPAAVSFFGLDESLLLQQRLDFLISNQTVDSPCATSMVRKITQHGEHIDLACQLRVLSNNEKVISTVICGHPMQLDDDTAMGAVFIIRIVKSHAVETKTASYSAA</sequence>
<dbReference type="SMART" id="SM00091">
    <property type="entry name" value="PAS"/>
    <property type="match status" value="1"/>
</dbReference>
<dbReference type="CDD" id="cd00130">
    <property type="entry name" value="PAS"/>
    <property type="match status" value="1"/>
</dbReference>
<dbReference type="AlphaFoldDB" id="A0A368NTC8"/>
<dbReference type="InterPro" id="IPR000014">
    <property type="entry name" value="PAS"/>
</dbReference>
<dbReference type="InterPro" id="IPR007892">
    <property type="entry name" value="CHASE4"/>
</dbReference>
<protein>
    <submittedName>
        <fullName evidence="3">PAS domain-containing protein</fullName>
    </submittedName>
</protein>
<proteinExistence type="predicted"/>
<feature type="domain" description="PAS" evidence="2">
    <location>
        <begin position="340"/>
        <end position="390"/>
    </location>
</feature>
<organism evidence="3 4">
    <name type="scientific">Corallincola holothuriorum</name>
    <dbReference type="NCBI Taxonomy" id="2282215"/>
    <lineage>
        <taxon>Bacteria</taxon>
        <taxon>Pseudomonadati</taxon>
        <taxon>Pseudomonadota</taxon>
        <taxon>Gammaproteobacteria</taxon>
        <taxon>Alteromonadales</taxon>
        <taxon>Psychromonadaceae</taxon>
        <taxon>Corallincola</taxon>
    </lineage>
</organism>
<dbReference type="EMBL" id="QPID01000001">
    <property type="protein sequence ID" value="RCU52471.1"/>
    <property type="molecule type" value="Genomic_DNA"/>
</dbReference>
<dbReference type="PROSITE" id="PS50112">
    <property type="entry name" value="PAS"/>
    <property type="match status" value="1"/>
</dbReference>
<keyword evidence="1" id="KW-0472">Membrane</keyword>
<dbReference type="Gene3D" id="3.30.450.20">
    <property type="entry name" value="PAS domain"/>
    <property type="match status" value="1"/>
</dbReference>
<keyword evidence="4" id="KW-1185">Reference proteome</keyword>
<feature type="transmembrane region" description="Helical" evidence="1">
    <location>
        <begin position="265"/>
        <end position="287"/>
    </location>
</feature>
<keyword evidence="1" id="KW-1133">Transmembrane helix</keyword>
<evidence type="ECO:0000256" key="1">
    <source>
        <dbReference type="SAM" id="Phobius"/>
    </source>
</evidence>
<dbReference type="Pfam" id="PF13426">
    <property type="entry name" value="PAS_9"/>
    <property type="match status" value="1"/>
</dbReference>
<name>A0A368NTC8_9GAMM</name>
<dbReference type="InterPro" id="IPR035965">
    <property type="entry name" value="PAS-like_dom_sf"/>
</dbReference>
<keyword evidence="1" id="KW-0812">Transmembrane</keyword>
<evidence type="ECO:0000259" key="2">
    <source>
        <dbReference type="PROSITE" id="PS50112"/>
    </source>
</evidence>
<dbReference type="Proteomes" id="UP000252558">
    <property type="component" value="Unassembled WGS sequence"/>
</dbReference>
<accession>A0A368NTC8</accession>
<dbReference type="Gene3D" id="6.10.340.10">
    <property type="match status" value="1"/>
</dbReference>
<reference evidence="3 4" key="1">
    <citation type="submission" date="2018-07" db="EMBL/GenBank/DDBJ databases">
        <title>Corallincola holothuriorum sp. nov., a new facultative anaerobe isolated from sea cucumber Apostichopus japonicus.</title>
        <authorList>
            <person name="Xia H."/>
        </authorList>
    </citation>
    <scope>NUCLEOTIDE SEQUENCE [LARGE SCALE GENOMIC DNA]</scope>
    <source>
        <strain evidence="3 4">C4</strain>
    </source>
</reference>
<gene>
    <name evidence="3" type="ORF">DU002_00430</name>
</gene>
<evidence type="ECO:0000313" key="3">
    <source>
        <dbReference type="EMBL" id="RCU52471.1"/>
    </source>
</evidence>
<dbReference type="RefSeq" id="WP_114336379.1">
    <property type="nucleotide sequence ID" value="NZ_QPID01000001.1"/>
</dbReference>